<dbReference type="PANTHER" id="PTHR13844">
    <property type="entry name" value="SWI/SNF-RELATED MATRIX-ASSOCIATED ACTIN-DEPENDENT REGULATOR OF CHROMATIN SUBFAMILY D"/>
    <property type="match status" value="1"/>
</dbReference>
<evidence type="ECO:0000256" key="3">
    <source>
        <dbReference type="ARBA" id="ARBA00023163"/>
    </source>
</evidence>
<dbReference type="AlphaFoldDB" id="A0AAV1D972"/>
<keyword evidence="2" id="KW-0805">Transcription regulation</keyword>
<reference evidence="8" key="1">
    <citation type="submission" date="2023-03" db="EMBL/GenBank/DDBJ databases">
        <authorList>
            <person name="Julca I."/>
        </authorList>
    </citation>
    <scope>NUCLEOTIDE SEQUENCE</scope>
</reference>
<protein>
    <submittedName>
        <fullName evidence="8">OLC1v1003043C1</fullName>
    </submittedName>
</protein>
<dbReference type="InterPro" id="IPR019835">
    <property type="entry name" value="SWIB_domain"/>
</dbReference>
<dbReference type="SMART" id="SM00151">
    <property type="entry name" value="SWIB"/>
    <property type="match status" value="2"/>
</dbReference>
<dbReference type="Pfam" id="PF02201">
    <property type="entry name" value="SWIB"/>
    <property type="match status" value="2"/>
</dbReference>
<dbReference type="Gene3D" id="1.10.245.10">
    <property type="entry name" value="SWIB/MDM2 domain"/>
    <property type="match status" value="2"/>
</dbReference>
<evidence type="ECO:0000313" key="8">
    <source>
        <dbReference type="EMBL" id="CAI9104384.1"/>
    </source>
</evidence>
<sequence length="316" mass="35815">MVSDSELLKRLREILGSSDLDTATAGSIRRQLEEEFKIDLQDRKAFIREQIDIFLESEDPESQNDGGGGDREEDENNQEMDAEEEDGDDEEGEGSDDEAVKGRASKAKKRGSGFTKPCAISPQLQEVVGVPEMARTEVVKKLWEYIRAKDLQNPKDKRKIICDEALRGIFKVNTINMFQMNKALSKHIWPIEYEDETPVVESPPEKKKLKRSRQEDVEEEPKGKGKQQKGKPSGFLAPLPLSSALVEFLGTGESALPRSDVVKRMWTYIKDNDLQDPKDRRKIICDDKLNKLFKVRSFTGFTVSKLLKPHFVKTGG</sequence>
<dbReference type="InterPro" id="IPR036885">
    <property type="entry name" value="SWIB_MDM2_dom_sf"/>
</dbReference>
<feature type="compositionally biased region" description="Acidic residues" evidence="5">
    <location>
        <begin position="71"/>
        <end position="97"/>
    </location>
</feature>
<accession>A0AAV1D972</accession>
<dbReference type="CDD" id="cd10567">
    <property type="entry name" value="SWIB-MDM2_like"/>
    <property type="match status" value="2"/>
</dbReference>
<dbReference type="PROSITE" id="PS51998">
    <property type="entry name" value="DEK_C"/>
    <property type="match status" value="1"/>
</dbReference>
<evidence type="ECO:0000259" key="6">
    <source>
        <dbReference type="PROSITE" id="PS51925"/>
    </source>
</evidence>
<name>A0AAV1D972_OLDCO</name>
<gene>
    <name evidence="8" type="ORF">OLC1_LOCUS13320</name>
</gene>
<keyword evidence="9" id="KW-1185">Reference proteome</keyword>
<evidence type="ECO:0000313" key="9">
    <source>
        <dbReference type="Proteomes" id="UP001161247"/>
    </source>
</evidence>
<dbReference type="InterPro" id="IPR014876">
    <property type="entry name" value="DEK_C"/>
</dbReference>
<dbReference type="EMBL" id="OX459121">
    <property type="protein sequence ID" value="CAI9104384.1"/>
    <property type="molecule type" value="Genomic_DNA"/>
</dbReference>
<comment type="subcellular location">
    <subcellularLocation>
        <location evidence="1">Nucleus</location>
    </subcellularLocation>
</comment>
<keyword evidence="3" id="KW-0804">Transcription</keyword>
<feature type="domain" description="DM2" evidence="6">
    <location>
        <begin position="234"/>
        <end position="313"/>
    </location>
</feature>
<dbReference type="InterPro" id="IPR003121">
    <property type="entry name" value="SWIB_MDM2_domain"/>
</dbReference>
<evidence type="ECO:0000256" key="2">
    <source>
        <dbReference type="ARBA" id="ARBA00023015"/>
    </source>
</evidence>
<feature type="domain" description="DEK-C" evidence="7">
    <location>
        <begin position="1"/>
        <end position="56"/>
    </location>
</feature>
<feature type="region of interest" description="Disordered" evidence="5">
    <location>
        <begin position="196"/>
        <end position="234"/>
    </location>
</feature>
<feature type="compositionally biased region" description="Basic and acidic residues" evidence="5">
    <location>
        <begin position="212"/>
        <end position="223"/>
    </location>
</feature>
<dbReference type="PROSITE" id="PS51925">
    <property type="entry name" value="SWIB_MDM2"/>
    <property type="match status" value="2"/>
</dbReference>
<dbReference type="FunFam" id="1.10.245.10:FF:000004">
    <property type="entry name" value="Upstream activation factor subunit"/>
    <property type="match status" value="1"/>
</dbReference>
<dbReference type="Gene3D" id="1.10.10.60">
    <property type="entry name" value="Homeodomain-like"/>
    <property type="match status" value="1"/>
</dbReference>
<proteinExistence type="predicted"/>
<keyword evidence="4" id="KW-0539">Nucleus</keyword>
<dbReference type="GO" id="GO:0001181">
    <property type="term" value="F:RNA polymerase I general transcription initiation factor activity"/>
    <property type="evidence" value="ECO:0007669"/>
    <property type="project" value="UniProtKB-ARBA"/>
</dbReference>
<dbReference type="SUPFAM" id="SSF109715">
    <property type="entry name" value="DEK C-terminal domain"/>
    <property type="match status" value="1"/>
</dbReference>
<dbReference type="Proteomes" id="UP001161247">
    <property type="component" value="Chromosome 4"/>
</dbReference>
<dbReference type="GO" id="GO:0000500">
    <property type="term" value="C:RNA polymerase I upstream activating factor complex"/>
    <property type="evidence" value="ECO:0007669"/>
    <property type="project" value="UniProtKB-ARBA"/>
</dbReference>
<evidence type="ECO:0000256" key="1">
    <source>
        <dbReference type="ARBA" id="ARBA00004123"/>
    </source>
</evidence>
<evidence type="ECO:0000259" key="7">
    <source>
        <dbReference type="PROSITE" id="PS51998"/>
    </source>
</evidence>
<dbReference type="SUPFAM" id="SSF47592">
    <property type="entry name" value="SWIB/MDM2 domain"/>
    <property type="match status" value="2"/>
</dbReference>
<evidence type="ECO:0000256" key="5">
    <source>
        <dbReference type="SAM" id="MobiDB-lite"/>
    </source>
</evidence>
<dbReference type="Pfam" id="PF08766">
    <property type="entry name" value="DEK_C"/>
    <property type="match status" value="1"/>
</dbReference>
<feature type="region of interest" description="Disordered" evidence="5">
    <location>
        <begin position="51"/>
        <end position="116"/>
    </location>
</feature>
<feature type="domain" description="DM2" evidence="6">
    <location>
        <begin position="113"/>
        <end position="190"/>
    </location>
</feature>
<organism evidence="8 9">
    <name type="scientific">Oldenlandia corymbosa var. corymbosa</name>
    <dbReference type="NCBI Taxonomy" id="529605"/>
    <lineage>
        <taxon>Eukaryota</taxon>
        <taxon>Viridiplantae</taxon>
        <taxon>Streptophyta</taxon>
        <taxon>Embryophyta</taxon>
        <taxon>Tracheophyta</taxon>
        <taxon>Spermatophyta</taxon>
        <taxon>Magnoliopsida</taxon>
        <taxon>eudicotyledons</taxon>
        <taxon>Gunneridae</taxon>
        <taxon>Pentapetalae</taxon>
        <taxon>asterids</taxon>
        <taxon>lamiids</taxon>
        <taxon>Gentianales</taxon>
        <taxon>Rubiaceae</taxon>
        <taxon>Rubioideae</taxon>
        <taxon>Spermacoceae</taxon>
        <taxon>Hedyotis-Oldenlandia complex</taxon>
        <taxon>Oldenlandia</taxon>
    </lineage>
</organism>
<evidence type="ECO:0000256" key="4">
    <source>
        <dbReference type="ARBA" id="ARBA00023242"/>
    </source>
</evidence>